<sequence length="181" mass="21245">MKIYRDRNDSHPPRRFNSGIFVDSEDRWIFQGNRIDQKEILAYFRQNLREDELGIYIDNRFGELTENGYLELEGYPIHLIACKESEGTLCFLAESDISYALKDLIFAIDVNGCLFARSVNHKKLKFRPDRNCLSDLSPFLEETKDGIELRFYDKKILIPESYESPRVSLPAEFNSIFSREN</sequence>
<dbReference type="Proteomes" id="UP000058857">
    <property type="component" value="Chromosome 1"/>
</dbReference>
<dbReference type="AlphaFoldDB" id="A0A0E3BLL7"/>
<organism evidence="1">
    <name type="scientific">Leptospira borgpetersenii serovar Ballum</name>
    <dbReference type="NCBI Taxonomy" id="280505"/>
    <lineage>
        <taxon>Bacteria</taxon>
        <taxon>Pseudomonadati</taxon>
        <taxon>Spirochaetota</taxon>
        <taxon>Spirochaetia</taxon>
        <taxon>Leptospirales</taxon>
        <taxon>Leptospiraceae</taxon>
        <taxon>Leptospira</taxon>
    </lineage>
</organism>
<reference evidence="1 2" key="1">
    <citation type="journal article" date="2015" name="PLoS Negl. Trop. Dis.">
        <title>Distribution of Plasmids in Distinct Leptospira Pathogenic Species.</title>
        <authorList>
            <person name="Wang Y."/>
            <person name="Zhuang X."/>
            <person name="Zhong Y."/>
            <person name="Zhang C."/>
            <person name="Zhang Y."/>
            <person name="Zeng L."/>
            <person name="Zhu Y."/>
            <person name="He P."/>
            <person name="Dong K."/>
            <person name="Pal U."/>
            <person name="Guo X."/>
            <person name="Qin J."/>
        </authorList>
    </citation>
    <scope>NUCLEOTIDE SEQUENCE [LARGE SCALE GENOMIC DNA]</scope>
    <source>
        <strain evidence="1 2">56604</strain>
    </source>
</reference>
<evidence type="ECO:0000313" key="2">
    <source>
        <dbReference type="Proteomes" id="UP000058857"/>
    </source>
</evidence>
<evidence type="ECO:0008006" key="3">
    <source>
        <dbReference type="Google" id="ProtNLM"/>
    </source>
</evidence>
<gene>
    <name evidence="1" type="ORF">LBBP_02964</name>
</gene>
<proteinExistence type="predicted"/>
<accession>A0A0E3BLL7</accession>
<name>A0A0E3BLL7_LEPBO</name>
<protein>
    <recommendedName>
        <fullName evidence="3">DUF1285 domain-containing protein</fullName>
    </recommendedName>
</protein>
<dbReference type="EMBL" id="CP012029">
    <property type="protein sequence ID" value="ALO27175.1"/>
    <property type="molecule type" value="Genomic_DNA"/>
</dbReference>
<evidence type="ECO:0000313" key="1">
    <source>
        <dbReference type="EMBL" id="ALO27175.1"/>
    </source>
</evidence>
<dbReference type="RefSeq" id="WP_002727048.1">
    <property type="nucleotide sequence ID" value="NZ_CP012029.1"/>
</dbReference>
<dbReference type="PATRIC" id="fig|280505.15.peg.2892"/>
<dbReference type="GeneID" id="61173426"/>